<organism evidence="14 15">
    <name type="scientific">Saponaria officinalis</name>
    <name type="common">Common soapwort</name>
    <name type="synonym">Lychnis saponaria</name>
    <dbReference type="NCBI Taxonomy" id="3572"/>
    <lineage>
        <taxon>Eukaryota</taxon>
        <taxon>Viridiplantae</taxon>
        <taxon>Streptophyta</taxon>
        <taxon>Embryophyta</taxon>
        <taxon>Tracheophyta</taxon>
        <taxon>Spermatophyta</taxon>
        <taxon>Magnoliopsida</taxon>
        <taxon>eudicotyledons</taxon>
        <taxon>Gunneridae</taxon>
        <taxon>Pentapetalae</taxon>
        <taxon>Caryophyllales</taxon>
        <taxon>Caryophyllaceae</taxon>
        <taxon>Caryophylleae</taxon>
        <taxon>Saponaria</taxon>
    </lineage>
</organism>
<evidence type="ECO:0000313" key="14">
    <source>
        <dbReference type="EMBL" id="KAK9669648.1"/>
    </source>
</evidence>
<evidence type="ECO:0000256" key="6">
    <source>
        <dbReference type="ARBA" id="ARBA00022729"/>
    </source>
</evidence>
<dbReference type="InterPro" id="IPR032675">
    <property type="entry name" value="LRR_dom_sf"/>
</dbReference>
<evidence type="ECO:0000259" key="13">
    <source>
        <dbReference type="Pfam" id="PF23598"/>
    </source>
</evidence>
<evidence type="ECO:0000256" key="3">
    <source>
        <dbReference type="ARBA" id="ARBA00022475"/>
    </source>
</evidence>
<dbReference type="InterPro" id="IPR001611">
    <property type="entry name" value="Leu-rich_rpt"/>
</dbReference>
<dbReference type="PANTHER" id="PTHR48061:SF12">
    <property type="entry name" value="DISEASE RESISTANCE LIKE PROTEIN"/>
    <property type="match status" value="1"/>
</dbReference>
<dbReference type="SMART" id="SM00369">
    <property type="entry name" value="LRR_TYP"/>
    <property type="match status" value="6"/>
</dbReference>
<comment type="similarity">
    <text evidence="2">Belongs to the RLP family.</text>
</comment>
<dbReference type="InterPro" id="IPR013210">
    <property type="entry name" value="LRR_N_plant-typ"/>
</dbReference>
<reference evidence="14" key="1">
    <citation type="submission" date="2024-03" db="EMBL/GenBank/DDBJ databases">
        <title>WGS assembly of Saponaria officinalis var. Norfolk2.</title>
        <authorList>
            <person name="Jenkins J."/>
            <person name="Shu S."/>
            <person name="Grimwood J."/>
            <person name="Barry K."/>
            <person name="Goodstein D."/>
            <person name="Schmutz J."/>
            <person name="Leebens-Mack J."/>
            <person name="Osbourn A."/>
        </authorList>
    </citation>
    <scope>NUCLEOTIDE SEQUENCE [LARGE SCALE GENOMIC DNA]</scope>
    <source>
        <strain evidence="14">JIC</strain>
    </source>
</reference>
<dbReference type="Pfam" id="PF23598">
    <property type="entry name" value="LRR_14"/>
    <property type="match status" value="1"/>
</dbReference>
<dbReference type="InterPro" id="IPR046956">
    <property type="entry name" value="RLP23-like"/>
</dbReference>
<feature type="chain" id="PRO_5043844716" description="Leucine-rich repeat-containing N-terminal plant-type domain-containing protein" evidence="11">
    <location>
        <begin position="22"/>
        <end position="922"/>
    </location>
</feature>
<name>A0AAW1H5N1_SAPOF</name>
<keyword evidence="9" id="KW-0472">Membrane</keyword>
<keyword evidence="15" id="KW-1185">Reference proteome</keyword>
<gene>
    <name evidence="14" type="ORF">RND81_13G145900</name>
</gene>
<dbReference type="Pfam" id="PF08263">
    <property type="entry name" value="LRRNT_2"/>
    <property type="match status" value="1"/>
</dbReference>
<dbReference type="InterPro" id="IPR003591">
    <property type="entry name" value="Leu-rich_rpt_typical-subtyp"/>
</dbReference>
<protein>
    <recommendedName>
        <fullName evidence="16">Leucine-rich repeat-containing N-terminal plant-type domain-containing protein</fullName>
    </recommendedName>
</protein>
<dbReference type="GO" id="GO:0005886">
    <property type="term" value="C:plasma membrane"/>
    <property type="evidence" value="ECO:0007669"/>
    <property type="project" value="UniProtKB-SubCell"/>
</dbReference>
<evidence type="ECO:0008006" key="16">
    <source>
        <dbReference type="Google" id="ProtNLM"/>
    </source>
</evidence>
<keyword evidence="5" id="KW-0812">Transmembrane</keyword>
<evidence type="ECO:0000313" key="15">
    <source>
        <dbReference type="Proteomes" id="UP001443914"/>
    </source>
</evidence>
<feature type="signal peptide" evidence="11">
    <location>
        <begin position="1"/>
        <end position="21"/>
    </location>
</feature>
<dbReference type="PROSITE" id="PS51450">
    <property type="entry name" value="LRR"/>
    <property type="match status" value="1"/>
</dbReference>
<keyword evidence="6 11" id="KW-0732">Signal</keyword>
<keyword evidence="8" id="KW-1133">Transmembrane helix</keyword>
<dbReference type="Pfam" id="PF13855">
    <property type="entry name" value="LRR_8"/>
    <property type="match status" value="1"/>
</dbReference>
<evidence type="ECO:0000256" key="8">
    <source>
        <dbReference type="ARBA" id="ARBA00022989"/>
    </source>
</evidence>
<comment type="caution">
    <text evidence="14">The sequence shown here is derived from an EMBL/GenBank/DDBJ whole genome shotgun (WGS) entry which is preliminary data.</text>
</comment>
<accession>A0AAW1H5N1</accession>
<evidence type="ECO:0000256" key="5">
    <source>
        <dbReference type="ARBA" id="ARBA00022692"/>
    </source>
</evidence>
<feature type="domain" description="Leucine-rich repeat-containing N-terminal plant-type" evidence="12">
    <location>
        <begin position="35"/>
        <end position="89"/>
    </location>
</feature>
<dbReference type="Proteomes" id="UP001443914">
    <property type="component" value="Unassembled WGS sequence"/>
</dbReference>
<keyword evidence="4" id="KW-0433">Leucine-rich repeat</keyword>
<dbReference type="PANTHER" id="PTHR48061">
    <property type="entry name" value="LEUCINE-RICH REPEAT RECEPTOR PROTEIN KINASE EMS1-LIKE-RELATED"/>
    <property type="match status" value="1"/>
</dbReference>
<evidence type="ECO:0000256" key="2">
    <source>
        <dbReference type="ARBA" id="ARBA00009592"/>
    </source>
</evidence>
<evidence type="ECO:0000259" key="12">
    <source>
        <dbReference type="Pfam" id="PF08263"/>
    </source>
</evidence>
<evidence type="ECO:0000256" key="4">
    <source>
        <dbReference type="ARBA" id="ARBA00022614"/>
    </source>
</evidence>
<proteinExistence type="inferred from homology"/>
<keyword evidence="7" id="KW-0677">Repeat</keyword>
<sequence>MMHLLLYKFSLLLVSSNIIVAHTNSGSSFQPSCPDHERLALLQFKNSFSIDCSHISAHSDWDVIPYAKVKSWIGGQSADCCSWDGVECDKKTGHVTGLDLKASCLYGTFPQNSTIFNLAYLRKLILSYNNFNYSRIPSELSQLSELRILRLFSSTFRGPIPADISKLSKLSILELGEDLGGTQLLKLQNPSLEKLVHNLTRLQELTLGEVDVSSTVPLILQNLTTLKQINLVDCNLLGELPNNLFRLPHLQNLDLSFNDDVGGSLLEFQRHSPLKVITLFGTSVSGELPPSIGRLAHLEALELSLCQLSGSIPSFLDNMTKLSSLCLDDNYCTGVVPASISNLTNLEALDLSDLNVMPGQLISNFGKLHKLNYVSLSGVKLGAKILRSFANLTKLRDLYLSDTQVVGQLPQWFANLTQLETLKLGGNQLEGPIPQWFSQLTNLQGLELSYNNLFGSFEIFSGLKNLLYLFLSGISLTFPSASQTNSSLFKLKLLWLISCNLTELPEFLRDQHQLENLRLSQNFIKGKIPQWLVNTTKESFEQPVTVLPWTRLEEFDISNNSFQSELPIPPVSIKGYDVSNNLFTGLIPKEICMARSPIKLDLSNNSLSTQVIPNCIADGLGDSLQILNLRGNKFNGSIPRSFTSYCALKMINLSENQLEGDLPRSLANCTMLEVLDIGKNRINDTFPSWLGSLPNLQVLVQSHNNFHGAILDQHVGSQFCCLRIIDLSHNFYTGDLPTSYLRNWSNMMAVKEEQSNSYSTKIYFQMEIGGRKYTFLEHFGYSITITSKGSSRDFTNNFTGKIPDVIGELNGLQALNLSNNNLNELLQLTSLEVFDVSYNQLEGSIPQGNQFDTFLSSSYEGNPRLRNSTIQEISSGCVSGFIIGAIVAKLFITDKYHEWFLETFQQRPRRKVQRATRHRRRR</sequence>
<dbReference type="SUPFAM" id="SSF52058">
    <property type="entry name" value="L domain-like"/>
    <property type="match status" value="3"/>
</dbReference>
<comment type="subcellular location">
    <subcellularLocation>
        <location evidence="1">Cell membrane</location>
        <topology evidence="1">Single-pass type I membrane protein</topology>
    </subcellularLocation>
</comment>
<evidence type="ECO:0000256" key="10">
    <source>
        <dbReference type="ARBA" id="ARBA00023180"/>
    </source>
</evidence>
<dbReference type="EMBL" id="JBDFQZ010000013">
    <property type="protein sequence ID" value="KAK9669648.1"/>
    <property type="molecule type" value="Genomic_DNA"/>
</dbReference>
<feature type="domain" description="Disease resistance R13L4/SHOC-2-like LRR" evidence="13">
    <location>
        <begin position="249"/>
        <end position="472"/>
    </location>
</feature>
<evidence type="ECO:0000256" key="9">
    <source>
        <dbReference type="ARBA" id="ARBA00023136"/>
    </source>
</evidence>
<keyword evidence="3" id="KW-1003">Cell membrane</keyword>
<evidence type="ECO:0000256" key="7">
    <source>
        <dbReference type="ARBA" id="ARBA00022737"/>
    </source>
</evidence>
<dbReference type="AlphaFoldDB" id="A0AAW1H5N1"/>
<keyword evidence="10" id="KW-0325">Glycoprotein</keyword>
<dbReference type="Gene3D" id="3.80.10.10">
    <property type="entry name" value="Ribonuclease Inhibitor"/>
    <property type="match status" value="3"/>
</dbReference>
<dbReference type="InterPro" id="IPR055414">
    <property type="entry name" value="LRR_R13L4/SHOC2-like"/>
</dbReference>
<dbReference type="FunFam" id="3.80.10.10:FF:000041">
    <property type="entry name" value="LRR receptor-like serine/threonine-protein kinase ERECTA"/>
    <property type="match status" value="3"/>
</dbReference>
<evidence type="ECO:0000256" key="11">
    <source>
        <dbReference type="SAM" id="SignalP"/>
    </source>
</evidence>
<evidence type="ECO:0000256" key="1">
    <source>
        <dbReference type="ARBA" id="ARBA00004251"/>
    </source>
</evidence>